<dbReference type="Proteomes" id="UP001243364">
    <property type="component" value="Unassembled WGS sequence"/>
</dbReference>
<feature type="domain" description="Nudix hydrolase" evidence="5">
    <location>
        <begin position="163"/>
        <end position="294"/>
    </location>
</feature>
<dbReference type="RefSeq" id="WP_307047232.1">
    <property type="nucleotide sequence ID" value="NZ_JAUSYA010000001.1"/>
</dbReference>
<keyword evidence="3 4" id="KW-0378">Hydrolase</keyword>
<dbReference type="InterPro" id="IPR020084">
    <property type="entry name" value="NUDIX_hydrolase_CS"/>
</dbReference>
<name>A0ABU0Q9F8_STRAH</name>
<dbReference type="EMBL" id="JAUSYA010000001">
    <property type="protein sequence ID" value="MDQ0687289.1"/>
    <property type="molecule type" value="Genomic_DNA"/>
</dbReference>
<evidence type="ECO:0000313" key="7">
    <source>
        <dbReference type="Proteomes" id="UP001243364"/>
    </source>
</evidence>
<feature type="domain" description="Nudix hydrolase" evidence="5">
    <location>
        <begin position="5"/>
        <end position="136"/>
    </location>
</feature>
<comment type="caution">
    <text evidence="6">The sequence shown here is derived from an EMBL/GenBank/DDBJ whole genome shotgun (WGS) entry which is preliminary data.</text>
</comment>
<gene>
    <name evidence="6" type="ORF">QFZ56_006252</name>
</gene>
<evidence type="ECO:0000256" key="3">
    <source>
        <dbReference type="ARBA" id="ARBA00022801"/>
    </source>
</evidence>
<comment type="similarity">
    <text evidence="2 4">Belongs to the Nudix hydrolase family.</text>
</comment>
<dbReference type="InterPro" id="IPR015797">
    <property type="entry name" value="NUDIX_hydrolase-like_dom_sf"/>
</dbReference>
<protein>
    <submittedName>
        <fullName evidence="6">8-oxo-dGTP diphosphatase</fullName>
        <ecNumber evidence="6">3.6.1.55</ecNumber>
    </submittedName>
</protein>
<organism evidence="6 7">
    <name type="scientific">Streptomyces achromogenes</name>
    <dbReference type="NCBI Taxonomy" id="67255"/>
    <lineage>
        <taxon>Bacteria</taxon>
        <taxon>Bacillati</taxon>
        <taxon>Actinomycetota</taxon>
        <taxon>Actinomycetes</taxon>
        <taxon>Kitasatosporales</taxon>
        <taxon>Streptomycetaceae</taxon>
        <taxon>Streptomyces</taxon>
    </lineage>
</organism>
<dbReference type="Gene3D" id="3.90.79.10">
    <property type="entry name" value="Nucleoside Triphosphate Pyrophosphohydrolase"/>
    <property type="match status" value="2"/>
</dbReference>
<dbReference type="Pfam" id="PF00293">
    <property type="entry name" value="NUDIX"/>
    <property type="match status" value="2"/>
</dbReference>
<proteinExistence type="inferred from homology"/>
<dbReference type="PANTHER" id="PTHR43046:SF2">
    <property type="entry name" value="8-OXO-DGTP DIPHOSPHATASE-RELATED"/>
    <property type="match status" value="1"/>
</dbReference>
<comment type="cofactor">
    <cofactor evidence="1">
        <name>Mg(2+)</name>
        <dbReference type="ChEBI" id="CHEBI:18420"/>
    </cofactor>
</comment>
<dbReference type="InterPro" id="IPR020476">
    <property type="entry name" value="Nudix_hydrolase"/>
</dbReference>
<dbReference type="GO" id="GO:0035539">
    <property type="term" value="F:8-oxo-7,8-dihydrodeoxyguanosine triphosphate pyrophosphatase activity"/>
    <property type="evidence" value="ECO:0007669"/>
    <property type="project" value="UniProtKB-EC"/>
</dbReference>
<dbReference type="PROSITE" id="PS00893">
    <property type="entry name" value="NUDIX_BOX"/>
    <property type="match status" value="1"/>
</dbReference>
<evidence type="ECO:0000259" key="5">
    <source>
        <dbReference type="PROSITE" id="PS51462"/>
    </source>
</evidence>
<accession>A0ABU0Q9F8</accession>
<reference evidence="6 7" key="1">
    <citation type="submission" date="2023-07" db="EMBL/GenBank/DDBJ databases">
        <title>Comparative genomics of wheat-associated soil bacteria to identify genetic determinants of phenazine resistance.</title>
        <authorList>
            <person name="Mouncey N."/>
        </authorList>
    </citation>
    <scope>NUCLEOTIDE SEQUENCE [LARGE SCALE GENOMIC DNA]</scope>
    <source>
        <strain evidence="6 7">W4I19-2</strain>
    </source>
</reference>
<sequence length="304" mass="33194">MTASAVTTTTAALLVNADGHYLLHLRDANKNISCAGQWSLPGGHPEPGESLDDTIARELMEEAGLHIPDLVPLAVVEDTDADGRTTSRVQVYAGTWDGDPALLPLTEGIMLRFTDAEQIPYLTMDPGTTAVIRHHQEGPRPDGGATDALPVLRLRDASTKTVPNVIGVHLYLERDGEILLGLRHPDSAYGPLEHHFLAGHCERESAIACLIREACEEAGLVIKAEDVELVHVVHLVDSPGAQPRLQLVFRARTWQGEPQVLEPDKCVSWGWWPADALPEPTVTYTRAAIDGIRRGRLYTELGWT</sequence>
<evidence type="ECO:0000256" key="1">
    <source>
        <dbReference type="ARBA" id="ARBA00001946"/>
    </source>
</evidence>
<dbReference type="PANTHER" id="PTHR43046">
    <property type="entry name" value="GDP-MANNOSE MANNOSYL HYDROLASE"/>
    <property type="match status" value="1"/>
</dbReference>
<dbReference type="PRINTS" id="PR00502">
    <property type="entry name" value="NUDIXFAMILY"/>
</dbReference>
<evidence type="ECO:0000313" key="6">
    <source>
        <dbReference type="EMBL" id="MDQ0687289.1"/>
    </source>
</evidence>
<evidence type="ECO:0000256" key="4">
    <source>
        <dbReference type="RuleBase" id="RU003476"/>
    </source>
</evidence>
<dbReference type="CDD" id="cd04683">
    <property type="entry name" value="NUDIX_Hydrolase"/>
    <property type="match status" value="1"/>
</dbReference>
<dbReference type="EC" id="3.6.1.55" evidence="6"/>
<dbReference type="InterPro" id="IPR000086">
    <property type="entry name" value="NUDIX_hydrolase_dom"/>
</dbReference>
<dbReference type="PROSITE" id="PS51462">
    <property type="entry name" value="NUDIX"/>
    <property type="match status" value="2"/>
</dbReference>
<dbReference type="SUPFAM" id="SSF55811">
    <property type="entry name" value="Nudix"/>
    <property type="match status" value="2"/>
</dbReference>
<evidence type="ECO:0000256" key="2">
    <source>
        <dbReference type="ARBA" id="ARBA00005582"/>
    </source>
</evidence>
<keyword evidence="7" id="KW-1185">Reference proteome</keyword>